<keyword evidence="4" id="KW-1185">Reference proteome</keyword>
<feature type="chain" id="PRO_5029011986" evidence="2">
    <location>
        <begin position="23"/>
        <end position="94"/>
    </location>
</feature>
<sequence>MVIGSLVAVVVLGVTGTSVAVAQHSNSVDTAKSASHKVKKSMKKAVKKESSSSSSSSSESSISSEVESSVVASSVAVKPQTQATAPLHLLLNKR</sequence>
<dbReference type="KEGG" id="wdi:H9L19_07840"/>
<gene>
    <name evidence="3" type="ORF">H9L19_07840</name>
</gene>
<feature type="compositionally biased region" description="Low complexity" evidence="1">
    <location>
        <begin position="51"/>
        <end position="65"/>
    </location>
</feature>
<name>A0A7G9T588_9LACO</name>
<evidence type="ECO:0000256" key="1">
    <source>
        <dbReference type="SAM" id="MobiDB-lite"/>
    </source>
</evidence>
<dbReference type="EMBL" id="CP060724">
    <property type="protein sequence ID" value="QNN75263.1"/>
    <property type="molecule type" value="Genomic_DNA"/>
</dbReference>
<protein>
    <submittedName>
        <fullName evidence="3">Uncharacterized protein</fullName>
    </submittedName>
</protein>
<dbReference type="AlphaFoldDB" id="A0A7G9T588"/>
<feature type="compositionally biased region" description="Basic residues" evidence="1">
    <location>
        <begin position="34"/>
        <end position="46"/>
    </location>
</feature>
<reference evidence="3 4" key="1">
    <citation type="submission" date="2020-08" db="EMBL/GenBank/DDBJ databases">
        <title>Genome sequence of Weissella diestrammenae KACC 16890T.</title>
        <authorList>
            <person name="Hyun D.-W."/>
            <person name="Bae J.-W."/>
        </authorList>
    </citation>
    <scope>NUCLEOTIDE SEQUENCE [LARGE SCALE GENOMIC DNA]</scope>
    <source>
        <strain evidence="3 4">KACC 16890</strain>
    </source>
</reference>
<evidence type="ECO:0000256" key="2">
    <source>
        <dbReference type="SAM" id="SignalP"/>
    </source>
</evidence>
<evidence type="ECO:0000313" key="4">
    <source>
        <dbReference type="Proteomes" id="UP000515800"/>
    </source>
</evidence>
<dbReference type="Proteomes" id="UP000515800">
    <property type="component" value="Chromosome"/>
</dbReference>
<feature type="signal peptide" evidence="2">
    <location>
        <begin position="1"/>
        <end position="22"/>
    </location>
</feature>
<accession>A0A7G9T588</accession>
<dbReference type="RefSeq" id="WP_187529097.1">
    <property type="nucleotide sequence ID" value="NZ_CP060724.1"/>
</dbReference>
<proteinExistence type="predicted"/>
<keyword evidence="2" id="KW-0732">Signal</keyword>
<feature type="region of interest" description="Disordered" evidence="1">
    <location>
        <begin position="26"/>
        <end position="65"/>
    </location>
</feature>
<evidence type="ECO:0000313" key="3">
    <source>
        <dbReference type="EMBL" id="QNN75263.1"/>
    </source>
</evidence>
<organism evidence="3 4">
    <name type="scientific">Weissella diestrammenae</name>
    <dbReference type="NCBI Taxonomy" id="1162633"/>
    <lineage>
        <taxon>Bacteria</taxon>
        <taxon>Bacillati</taxon>
        <taxon>Bacillota</taxon>
        <taxon>Bacilli</taxon>
        <taxon>Lactobacillales</taxon>
        <taxon>Lactobacillaceae</taxon>
        <taxon>Weissella</taxon>
    </lineage>
</organism>